<sequence>MILETLSQSVSTVLHNKKRLLKALLIPFLVTYFLRSMKVSVAGNELYNEILVYIFNIAIFLTSSIICLRTQQILDKHDTDDTADAPWQGIKFDPQQRRYSAYLFVLFILLYAIWSVVQADYAMASNGFVYSLMLALGVVGWVLFSRLSFVLPAIASGKEASFKDAFTITKDKKLYAFVIAGLLPVVFYMLFIGLPIFLLFANPNLAMGLKFIYVFIWGVIVIAIPFIIAAIEATAYRALMDKSKATEISNPV</sequence>
<dbReference type="EMBL" id="PYNF01000004">
    <property type="protein sequence ID" value="PSV00073.1"/>
    <property type="molecule type" value="Genomic_DNA"/>
</dbReference>
<name>A0A0B7JIH1_9GAMM</name>
<gene>
    <name evidence="1" type="ORF">C9J27_07520</name>
</gene>
<reference evidence="1 2" key="1">
    <citation type="submission" date="2018-01" db="EMBL/GenBank/DDBJ databases">
        <title>Whole genome sequencing of Histamine producing bacteria.</title>
        <authorList>
            <person name="Butler K."/>
        </authorList>
    </citation>
    <scope>NUCLEOTIDE SEQUENCE [LARGE SCALE GENOMIC DNA]</scope>
    <source>
        <strain evidence="1 2">FS-7.2</strain>
    </source>
</reference>
<dbReference type="eggNOG" id="ENOG5031MPT">
    <property type="taxonomic scope" value="Bacteria"/>
</dbReference>
<proteinExistence type="predicted"/>
<organism evidence="1 2">
    <name type="scientific">Photobacterium kishitanii</name>
    <dbReference type="NCBI Taxonomy" id="318456"/>
    <lineage>
        <taxon>Bacteria</taxon>
        <taxon>Pseudomonadati</taxon>
        <taxon>Pseudomonadota</taxon>
        <taxon>Gammaproteobacteria</taxon>
        <taxon>Vibrionales</taxon>
        <taxon>Vibrionaceae</taxon>
        <taxon>Photobacterium</taxon>
    </lineage>
</organism>
<dbReference type="AlphaFoldDB" id="A0A0B7JIH1"/>
<dbReference type="Proteomes" id="UP000241426">
    <property type="component" value="Unassembled WGS sequence"/>
</dbReference>
<dbReference type="GeneID" id="29946534"/>
<accession>A0A2T3KKJ1</accession>
<comment type="caution">
    <text evidence="1">The sequence shown here is derived from an EMBL/GenBank/DDBJ whole genome shotgun (WGS) entry which is preliminary data.</text>
</comment>
<protein>
    <submittedName>
        <fullName evidence="1">Uncharacterized protein</fullName>
    </submittedName>
</protein>
<evidence type="ECO:0000313" key="2">
    <source>
        <dbReference type="Proteomes" id="UP000241426"/>
    </source>
</evidence>
<evidence type="ECO:0000313" key="1">
    <source>
        <dbReference type="EMBL" id="PSV00073.1"/>
    </source>
</evidence>
<dbReference type="RefSeq" id="WP_036790892.1">
    <property type="nucleotide sequence ID" value="NZ_LN794353.1"/>
</dbReference>
<accession>A0A0B7JIH1</accession>